<dbReference type="EMBL" id="JAAGVY010000021">
    <property type="protein sequence ID" value="NEN24162.1"/>
    <property type="molecule type" value="Genomic_DNA"/>
</dbReference>
<sequence length="525" mass="57100">MKKMLILLGFLPSLAFGQYDIDLELLAGGYNQPTEIVNSGDSRLFVVEKSGKIKILYTDGVQESTPFLDITSNVNSGGEKGLLGLAFAPDYSTSGKFYVNYTFTANDSLFTRISRFSVDLDNENLANADSEESLLEFYQPFGNHNGGQVEFGPDGYLYIATGDGGSGGDPFNNGQNKMTFLGKLLRINVSTTPYSIPSDNPFVNDDFGLNEIWAYGLRNPWKFAFDAETGDLYIGDVGQSAIEEVDFQPAGAPGGANYGWRCYEGTQPYQSPQCNDSIVVTDPVFEYSHSDGCSITGGRVYRGNAFPNLVGKYILTDFCSGNYWLLWQEDGVWQSFEGGLLSTQIVAFGEDMWGEMYAVKTSNGTIHKVIDASAEIEIDASVTWLSACANRAAVVNFYQPATTLLAYQYDAIIDSLGQFQIIGAPLGVFDVFLKVNGYLTKTLGIQTVTANTEFSFLAIIPGDLNGDNLININDLSLINLSFAKTSEDEDYNLLADLNCDGSVNILDISLFGASFGVAGDNPPLD</sequence>
<dbReference type="Gene3D" id="2.120.10.30">
    <property type="entry name" value="TolB, C-terminal domain"/>
    <property type="match status" value="1"/>
</dbReference>
<dbReference type="InterPro" id="IPR011041">
    <property type="entry name" value="Quinoprot_gluc/sorb_DH_b-prop"/>
</dbReference>
<proteinExistence type="predicted"/>
<dbReference type="InterPro" id="IPR011042">
    <property type="entry name" value="6-blade_b-propeller_TolB-like"/>
</dbReference>
<dbReference type="Pfam" id="PF00404">
    <property type="entry name" value="Dockerin_1"/>
    <property type="match status" value="1"/>
</dbReference>
<dbReference type="GO" id="GO:0004553">
    <property type="term" value="F:hydrolase activity, hydrolyzing O-glycosyl compounds"/>
    <property type="evidence" value="ECO:0007669"/>
    <property type="project" value="InterPro"/>
</dbReference>
<dbReference type="AlphaFoldDB" id="A0A7K3WTF8"/>
<dbReference type="RefSeq" id="WP_163285557.1">
    <property type="nucleotide sequence ID" value="NZ_JAAGVY010000021.1"/>
</dbReference>
<dbReference type="InterPro" id="IPR002105">
    <property type="entry name" value="Dockerin_1_rpt"/>
</dbReference>
<dbReference type="InterPro" id="IPR016134">
    <property type="entry name" value="Dockerin_dom"/>
</dbReference>
<accession>A0A7K3WTF8</accession>
<dbReference type="InterPro" id="IPR012938">
    <property type="entry name" value="Glc/Sorbosone_DH"/>
</dbReference>
<feature type="domain" description="Dockerin" evidence="1">
    <location>
        <begin position="457"/>
        <end position="524"/>
    </location>
</feature>
<comment type="caution">
    <text evidence="2">The sequence shown here is derived from an EMBL/GenBank/DDBJ whole genome shotgun (WGS) entry which is preliminary data.</text>
</comment>
<dbReference type="PROSITE" id="PS51766">
    <property type="entry name" value="DOCKERIN"/>
    <property type="match status" value="1"/>
</dbReference>
<keyword evidence="3" id="KW-1185">Reference proteome</keyword>
<dbReference type="Pfam" id="PF07995">
    <property type="entry name" value="GSDH"/>
    <property type="match status" value="1"/>
</dbReference>
<dbReference type="Proteomes" id="UP000486602">
    <property type="component" value="Unassembled WGS sequence"/>
</dbReference>
<gene>
    <name evidence="2" type="ORF">G3O08_11680</name>
</gene>
<dbReference type="PANTHER" id="PTHR19328:SF75">
    <property type="entry name" value="ALDOSE SUGAR DEHYDROGENASE YLII"/>
    <property type="match status" value="1"/>
</dbReference>
<dbReference type="CDD" id="cd14254">
    <property type="entry name" value="Dockerin_II"/>
    <property type="match status" value="1"/>
</dbReference>
<name>A0A7K3WTF8_9FLAO</name>
<evidence type="ECO:0000313" key="3">
    <source>
        <dbReference type="Proteomes" id="UP000486602"/>
    </source>
</evidence>
<dbReference type="GO" id="GO:0000272">
    <property type="term" value="P:polysaccharide catabolic process"/>
    <property type="evidence" value="ECO:0007669"/>
    <property type="project" value="InterPro"/>
</dbReference>
<dbReference type="Gene3D" id="2.60.40.4130">
    <property type="match status" value="1"/>
</dbReference>
<organism evidence="2 3">
    <name type="scientific">Cryomorpha ignava</name>
    <dbReference type="NCBI Taxonomy" id="101383"/>
    <lineage>
        <taxon>Bacteria</taxon>
        <taxon>Pseudomonadati</taxon>
        <taxon>Bacteroidota</taxon>
        <taxon>Flavobacteriia</taxon>
        <taxon>Flavobacteriales</taxon>
        <taxon>Cryomorphaceae</taxon>
        <taxon>Cryomorpha</taxon>
    </lineage>
</organism>
<evidence type="ECO:0000259" key="1">
    <source>
        <dbReference type="PROSITE" id="PS51766"/>
    </source>
</evidence>
<dbReference type="PANTHER" id="PTHR19328">
    <property type="entry name" value="HEDGEHOG-INTERACTING PROTEIN"/>
    <property type="match status" value="1"/>
</dbReference>
<evidence type="ECO:0000313" key="2">
    <source>
        <dbReference type="EMBL" id="NEN24162.1"/>
    </source>
</evidence>
<protein>
    <submittedName>
        <fullName evidence="2">Cadherin</fullName>
    </submittedName>
</protein>
<dbReference type="SUPFAM" id="SSF63446">
    <property type="entry name" value="Type I dockerin domain"/>
    <property type="match status" value="1"/>
</dbReference>
<dbReference type="SUPFAM" id="SSF50952">
    <property type="entry name" value="Soluble quinoprotein glucose dehydrogenase"/>
    <property type="match status" value="1"/>
</dbReference>
<reference evidence="2 3" key="1">
    <citation type="submission" date="2020-02" db="EMBL/GenBank/DDBJ databases">
        <title>Out from the shadows clarifying the taxonomy of the family Cryomorphaceae and related taxa by utilizing the GTDB taxonomic framework.</title>
        <authorList>
            <person name="Bowman J.P."/>
        </authorList>
    </citation>
    <scope>NUCLEOTIDE SEQUENCE [LARGE SCALE GENOMIC DNA]</scope>
    <source>
        <strain evidence="2 3">QSSC 1-22</strain>
    </source>
</reference>
<dbReference type="InterPro" id="IPR036439">
    <property type="entry name" value="Dockerin_dom_sf"/>
</dbReference>